<name>A0A1G2DEG6_9BACT</name>
<dbReference type="Pfam" id="PF18731">
    <property type="entry name" value="HEPN_Swt1"/>
    <property type="match status" value="1"/>
</dbReference>
<evidence type="ECO:0000313" key="2">
    <source>
        <dbReference type="EMBL" id="OGZ11178.1"/>
    </source>
</evidence>
<comment type="caution">
    <text evidence="2">The sequence shown here is derived from an EMBL/GenBank/DDBJ whole genome shotgun (WGS) entry which is preliminary data.</text>
</comment>
<reference evidence="2 3" key="1">
    <citation type="journal article" date="2016" name="Nat. Commun.">
        <title>Thousands of microbial genomes shed light on interconnected biogeochemical processes in an aquifer system.</title>
        <authorList>
            <person name="Anantharaman K."/>
            <person name="Brown C.T."/>
            <person name="Hug L.A."/>
            <person name="Sharon I."/>
            <person name="Castelle C.J."/>
            <person name="Probst A.J."/>
            <person name="Thomas B.C."/>
            <person name="Singh A."/>
            <person name="Wilkins M.J."/>
            <person name="Karaoz U."/>
            <person name="Brodie E.L."/>
            <person name="Williams K.H."/>
            <person name="Hubbard S.S."/>
            <person name="Banfield J.F."/>
        </authorList>
    </citation>
    <scope>NUCLEOTIDE SEQUENCE [LARGE SCALE GENOMIC DNA]</scope>
</reference>
<accession>A0A1G2DEG6</accession>
<dbReference type="EMBL" id="MHLO01000037">
    <property type="protein sequence ID" value="OGZ11178.1"/>
    <property type="molecule type" value="Genomic_DNA"/>
</dbReference>
<dbReference type="Proteomes" id="UP000178636">
    <property type="component" value="Unassembled WGS sequence"/>
</dbReference>
<proteinExistence type="predicted"/>
<protein>
    <recommendedName>
        <fullName evidence="1">Swt1-like HEPN domain-containing protein</fullName>
    </recommendedName>
</protein>
<sequence length="134" mass="15974">MAGVYMAFYCFENSARDLIKERLKERVGTEWWKKSVASKIREKVKTRKNKDSKNKWHAPRALDEISYMDFGDMADIICSQWEHFQDLFPSQDWVRTRIGDLEQSRNAIAHNNVLSERDINRIKMYLDDWVKQVG</sequence>
<feature type="domain" description="Swt1-like HEPN" evidence="1">
    <location>
        <begin position="7"/>
        <end position="134"/>
    </location>
</feature>
<organism evidence="2 3">
    <name type="scientific">Candidatus Lloydbacteria bacterium RIFCSPHIGHO2_02_FULL_54_17</name>
    <dbReference type="NCBI Taxonomy" id="1798664"/>
    <lineage>
        <taxon>Bacteria</taxon>
        <taxon>Candidatus Lloydiibacteriota</taxon>
    </lineage>
</organism>
<dbReference type="AlphaFoldDB" id="A0A1G2DEG6"/>
<dbReference type="InterPro" id="IPR041650">
    <property type="entry name" value="HEPN_Swt1"/>
</dbReference>
<gene>
    <name evidence="2" type="ORF">A3C93_06645</name>
</gene>
<evidence type="ECO:0000259" key="1">
    <source>
        <dbReference type="Pfam" id="PF18731"/>
    </source>
</evidence>
<evidence type="ECO:0000313" key="3">
    <source>
        <dbReference type="Proteomes" id="UP000178636"/>
    </source>
</evidence>